<accession>A0A399D4X3</accession>
<dbReference type="PANTHER" id="PTHR12110">
    <property type="entry name" value="HYDROXYPYRUVATE ISOMERASE"/>
    <property type="match status" value="1"/>
</dbReference>
<proteinExistence type="predicted"/>
<dbReference type="InterPro" id="IPR036237">
    <property type="entry name" value="Xyl_isomerase-like_sf"/>
</dbReference>
<keyword evidence="4" id="KW-1185">Reference proteome</keyword>
<reference evidence="3 4" key="1">
    <citation type="journal article" date="2015" name="Int. J. Syst. Evol. Microbiol.">
        <title>Mariniphaga sediminis sp. nov., isolated from coastal sediment.</title>
        <authorList>
            <person name="Wang F.Q."/>
            <person name="Shen Q.Y."/>
            <person name="Chen G.J."/>
            <person name="Du Z.J."/>
        </authorList>
    </citation>
    <scope>NUCLEOTIDE SEQUENCE [LARGE SCALE GENOMIC DNA]</scope>
    <source>
        <strain evidence="3 4">SY21</strain>
    </source>
</reference>
<dbReference type="SUPFAM" id="SSF51658">
    <property type="entry name" value="Xylose isomerase-like"/>
    <property type="match status" value="1"/>
</dbReference>
<dbReference type="PANTHER" id="PTHR12110:SF41">
    <property type="entry name" value="INOSOSE DEHYDRATASE"/>
    <property type="match status" value="1"/>
</dbReference>
<comment type="caution">
    <text evidence="3">The sequence shown here is derived from an EMBL/GenBank/DDBJ whole genome shotgun (WGS) entry which is preliminary data.</text>
</comment>
<evidence type="ECO:0000313" key="4">
    <source>
        <dbReference type="Proteomes" id="UP000266441"/>
    </source>
</evidence>
<feature type="chain" id="PRO_5017465767" evidence="1">
    <location>
        <begin position="19"/>
        <end position="289"/>
    </location>
</feature>
<dbReference type="Proteomes" id="UP000266441">
    <property type="component" value="Unassembled WGS sequence"/>
</dbReference>
<organism evidence="3 4">
    <name type="scientific">Mariniphaga sediminis</name>
    <dbReference type="NCBI Taxonomy" id="1628158"/>
    <lineage>
        <taxon>Bacteria</taxon>
        <taxon>Pseudomonadati</taxon>
        <taxon>Bacteroidota</taxon>
        <taxon>Bacteroidia</taxon>
        <taxon>Marinilabiliales</taxon>
        <taxon>Prolixibacteraceae</taxon>
        <taxon>Mariniphaga</taxon>
    </lineage>
</organism>
<evidence type="ECO:0000313" key="3">
    <source>
        <dbReference type="EMBL" id="RIH65480.1"/>
    </source>
</evidence>
<dbReference type="InterPro" id="IPR013022">
    <property type="entry name" value="Xyl_isomerase-like_TIM-brl"/>
</dbReference>
<feature type="signal peptide" evidence="1">
    <location>
        <begin position="1"/>
        <end position="18"/>
    </location>
</feature>
<protein>
    <submittedName>
        <fullName evidence="3">Sugar phosphate isomerase/epimerase</fullName>
    </submittedName>
</protein>
<evidence type="ECO:0000256" key="1">
    <source>
        <dbReference type="SAM" id="SignalP"/>
    </source>
</evidence>
<evidence type="ECO:0000259" key="2">
    <source>
        <dbReference type="Pfam" id="PF01261"/>
    </source>
</evidence>
<dbReference type="InterPro" id="IPR050312">
    <property type="entry name" value="IolE/XylAMocC-like"/>
</dbReference>
<dbReference type="GO" id="GO:0016853">
    <property type="term" value="F:isomerase activity"/>
    <property type="evidence" value="ECO:0007669"/>
    <property type="project" value="UniProtKB-KW"/>
</dbReference>
<dbReference type="Pfam" id="PF01261">
    <property type="entry name" value="AP_endonuc_2"/>
    <property type="match status" value="1"/>
</dbReference>
<name>A0A399D4X3_9BACT</name>
<gene>
    <name evidence="3" type="ORF">D1164_10190</name>
</gene>
<sequence length="289" mass="33150">MLKMIHRRTFFKTTAAFAAGSMVLPAVSCSGIFGKTIGLQLYTVRDQLKEDWDGTLNRLAEIGYNSVEAAGYNLSEGTFYGLSPKAFAQKLDALGMPLHSSHTVFENRDAEKVFADAAEAGCQYVVYPFLPEEFRKNINGYKATAAKLNRMGEIANNYGIRFGYHNHAFEFEKMDGQTGMDILLEETDFEMVTFELDLYWVTRAGYDPVEYIKKYPGRFELWHVKDMVKTEDMFFAPAGYGRIDFERIFDEKNTAGMKLFFVEQDSFRTFDPMESVEMSYNYLRKASFI</sequence>
<keyword evidence="1" id="KW-0732">Signal</keyword>
<dbReference type="AlphaFoldDB" id="A0A399D4X3"/>
<keyword evidence="3" id="KW-0413">Isomerase</keyword>
<feature type="domain" description="Xylose isomerase-like TIM barrel" evidence="2">
    <location>
        <begin position="57"/>
        <end position="264"/>
    </location>
</feature>
<dbReference type="Gene3D" id="3.20.20.150">
    <property type="entry name" value="Divalent-metal-dependent TIM barrel enzymes"/>
    <property type="match status" value="1"/>
</dbReference>
<dbReference type="EMBL" id="QWET01000006">
    <property type="protein sequence ID" value="RIH65480.1"/>
    <property type="molecule type" value="Genomic_DNA"/>
</dbReference>